<evidence type="ECO:0000313" key="2">
    <source>
        <dbReference type="EMBL" id="PWE55517.1"/>
    </source>
</evidence>
<keyword evidence="3" id="KW-1185">Reference proteome</keyword>
<proteinExistence type="predicted"/>
<feature type="region of interest" description="Disordered" evidence="1">
    <location>
        <begin position="728"/>
        <end position="774"/>
    </location>
</feature>
<dbReference type="OrthoDB" id="5287589at2"/>
<name>A0A2U2DQD7_9HYPH</name>
<evidence type="ECO:0000256" key="1">
    <source>
        <dbReference type="SAM" id="MobiDB-lite"/>
    </source>
</evidence>
<dbReference type="SUPFAM" id="SSF53098">
    <property type="entry name" value="Ribonuclease H-like"/>
    <property type="match status" value="1"/>
</dbReference>
<dbReference type="AlphaFoldDB" id="A0A2U2DQD7"/>
<dbReference type="EMBL" id="QFBC01000006">
    <property type="protein sequence ID" value="PWE55517.1"/>
    <property type="molecule type" value="Genomic_DNA"/>
</dbReference>
<dbReference type="GO" id="GO:0003676">
    <property type="term" value="F:nucleic acid binding"/>
    <property type="evidence" value="ECO:0007669"/>
    <property type="project" value="InterPro"/>
</dbReference>
<accession>A0A2U2DQD7</accession>
<protein>
    <recommendedName>
        <fullName evidence="4">Integrase catalytic domain-containing protein</fullName>
    </recommendedName>
</protein>
<evidence type="ECO:0008006" key="4">
    <source>
        <dbReference type="Google" id="ProtNLM"/>
    </source>
</evidence>
<dbReference type="InterPro" id="IPR036397">
    <property type="entry name" value="RNaseH_sf"/>
</dbReference>
<comment type="caution">
    <text evidence="2">The sequence shown here is derived from an EMBL/GenBank/DDBJ whole genome shotgun (WGS) entry which is preliminary data.</text>
</comment>
<dbReference type="Gene3D" id="3.30.420.10">
    <property type="entry name" value="Ribonuclease H-like superfamily/Ribonuclease H"/>
    <property type="match status" value="1"/>
</dbReference>
<dbReference type="RefSeq" id="WP_109459216.1">
    <property type="nucleotide sequence ID" value="NZ_QFBC01000006.1"/>
</dbReference>
<organism evidence="2 3">
    <name type="scientific">Metarhizobium album</name>
    <dbReference type="NCBI Taxonomy" id="2182425"/>
    <lineage>
        <taxon>Bacteria</taxon>
        <taxon>Pseudomonadati</taxon>
        <taxon>Pseudomonadota</taxon>
        <taxon>Alphaproteobacteria</taxon>
        <taxon>Hyphomicrobiales</taxon>
        <taxon>Rhizobiaceae</taxon>
        <taxon>Metarhizobium</taxon>
    </lineage>
</organism>
<dbReference type="Proteomes" id="UP000245252">
    <property type="component" value="Unassembled WGS sequence"/>
</dbReference>
<gene>
    <name evidence="2" type="ORF">DEM27_15825</name>
</gene>
<evidence type="ECO:0000313" key="3">
    <source>
        <dbReference type="Proteomes" id="UP000245252"/>
    </source>
</evidence>
<dbReference type="InterPro" id="IPR012337">
    <property type="entry name" value="RNaseH-like_sf"/>
</dbReference>
<reference evidence="2 3" key="1">
    <citation type="submission" date="2018-05" db="EMBL/GenBank/DDBJ databases">
        <title>The draft genome of strain NS-104.</title>
        <authorList>
            <person name="Hang P."/>
            <person name="Jiang J."/>
        </authorList>
    </citation>
    <scope>NUCLEOTIDE SEQUENCE [LARGE SCALE GENOMIC DNA]</scope>
    <source>
        <strain evidence="2 3">NS-104</strain>
    </source>
</reference>
<sequence>MQPDLRQILALQHNPVSLPYIRLPENARVKDLGIEYCVLYCDRSGAVLRRMDETNATVSFTQPELNERLNRPLNPMMVEFGFYGKSKAKARLSGSSSLSTLSPADQDDVLRKEFFVRKFLEMQADYREQRRLARIHGLPKPPVVSKSREPLLRIIPVIAHEWREMQARVTGAKALTYRTKANIALFEPKPSTVKGWILEMELNDFDPICLRNDYRRDRPEYFTADEFVHLNAAIHEACSTTRPDLAAIHRDMTFKMEAENKLRGPDDQLRIPCEETLRNRFNARPEMWRDLGRDGKEAARREWQPESGGIDVIRPLERIECDDHETDLQSLLVKIGIWKKLSKAERKKIKRFRLTITAMICVATRCIVALHVSAEPPSLKSAMTALEMSTRDKTEIARRLGCQSPWPQGGTHEYVAVDSAMYFAHRPYRVALNDAGIEIFLPRAGDASWRGFIERWFETFSHQMFNYFDARTWGSVAERGDYDAEAHANMVADQVAECMIRWCVDGYHNAPHSGLNGATPLNTWFELARDHGVMPGPTGALRTHLFGTYVTRRASKKGYRVAGLYYQSKELQQIRRKNNKAQLVGRVNNHDLGAISILTPEGWIEVPCIHRELEGVSIWQWLAASERLRLFNADNGRASRQTMLDTFAWLKQQAEMARLEAGLVSPVLTDEDYLRFEKKMDHVFDVVDGPVKGEPRPEGEWHPSNELFAALRIEPIVYAKARSAKEIRQEAETGGRPALGSTALPAKPSPPATPDGTKETSVVRRISNNIFDDE</sequence>